<keyword evidence="2" id="KW-1185">Reference proteome</keyword>
<name>A0ABR1EK14_NECAM</name>
<comment type="caution">
    <text evidence="1">The sequence shown here is derived from an EMBL/GenBank/DDBJ whole genome shotgun (WGS) entry which is preliminary data.</text>
</comment>
<protein>
    <recommendedName>
        <fullName evidence="3">Reverse transcriptase domain-containing protein</fullName>
    </recommendedName>
</protein>
<organism evidence="1 2">
    <name type="scientific">Necator americanus</name>
    <name type="common">Human hookworm</name>
    <dbReference type="NCBI Taxonomy" id="51031"/>
    <lineage>
        <taxon>Eukaryota</taxon>
        <taxon>Metazoa</taxon>
        <taxon>Ecdysozoa</taxon>
        <taxon>Nematoda</taxon>
        <taxon>Chromadorea</taxon>
        <taxon>Rhabditida</taxon>
        <taxon>Rhabditina</taxon>
        <taxon>Rhabditomorpha</taxon>
        <taxon>Strongyloidea</taxon>
        <taxon>Ancylostomatidae</taxon>
        <taxon>Bunostominae</taxon>
        <taxon>Necator</taxon>
    </lineage>
</organism>
<evidence type="ECO:0008006" key="3">
    <source>
        <dbReference type="Google" id="ProtNLM"/>
    </source>
</evidence>
<gene>
    <name evidence="1" type="primary">Necator_chrX.g23243</name>
    <name evidence="1" type="ORF">RB195_023080</name>
</gene>
<evidence type="ECO:0000313" key="1">
    <source>
        <dbReference type="EMBL" id="KAK6762226.1"/>
    </source>
</evidence>
<accession>A0ABR1EK14</accession>
<dbReference type="PANTHER" id="PTHR19446">
    <property type="entry name" value="REVERSE TRANSCRIPTASES"/>
    <property type="match status" value="1"/>
</dbReference>
<reference evidence="1 2" key="1">
    <citation type="submission" date="2023-08" db="EMBL/GenBank/DDBJ databases">
        <title>A Necator americanus chromosomal reference genome.</title>
        <authorList>
            <person name="Ilik V."/>
            <person name="Petrzelkova K.J."/>
            <person name="Pardy F."/>
            <person name="Fuh T."/>
            <person name="Niatou-Singa F.S."/>
            <person name="Gouil Q."/>
            <person name="Baker L."/>
            <person name="Ritchie M.E."/>
            <person name="Jex A.R."/>
            <person name="Gazzola D."/>
            <person name="Li H."/>
            <person name="Toshio Fujiwara R."/>
            <person name="Zhan B."/>
            <person name="Aroian R.V."/>
            <person name="Pafco B."/>
            <person name="Schwarz E.M."/>
        </authorList>
    </citation>
    <scope>NUCLEOTIDE SEQUENCE [LARGE SCALE GENOMIC DNA]</scope>
    <source>
        <strain evidence="1 2">Aroian</strain>
        <tissue evidence="1">Whole animal</tissue>
    </source>
</reference>
<dbReference type="Proteomes" id="UP001303046">
    <property type="component" value="Unassembled WGS sequence"/>
</dbReference>
<evidence type="ECO:0000313" key="2">
    <source>
        <dbReference type="Proteomes" id="UP001303046"/>
    </source>
</evidence>
<dbReference type="EMBL" id="JAVFWL010000006">
    <property type="protein sequence ID" value="KAK6762226.1"/>
    <property type="molecule type" value="Genomic_DNA"/>
</dbReference>
<sequence>MLAEAAEAEQSIRHTRPNFANRETTMTALRTPYGAALAYHSKGPPFQSPTCHHTSPGPDRVKPEHLKYLPLVLINTLARLSTRYQSESKIPKQWKTSKIVLLYRKGGSKDIDNYSPICLLSVIYKLFTRIILNRIEGTLHER</sequence>
<proteinExistence type="predicted"/>